<organism evidence="1 2">
    <name type="scientific">Candidatus Argoarchaeum ethanivorans</name>
    <dbReference type="NCBI Taxonomy" id="2608793"/>
    <lineage>
        <taxon>Archaea</taxon>
        <taxon>Methanobacteriati</taxon>
        <taxon>Methanobacteriota</taxon>
        <taxon>Stenosarchaea group</taxon>
        <taxon>Methanomicrobia</taxon>
        <taxon>Methanosarcinales</taxon>
        <taxon>Methanosarcinales incertae sedis</taxon>
        <taxon>GOM Arc I cluster</taxon>
        <taxon>Candidatus Argoarchaeum</taxon>
    </lineage>
</organism>
<proteinExistence type="predicted"/>
<dbReference type="Proteomes" id="UP000634805">
    <property type="component" value="Unassembled WGS sequence"/>
</dbReference>
<evidence type="ECO:0000313" key="2">
    <source>
        <dbReference type="Proteomes" id="UP000634805"/>
    </source>
</evidence>
<comment type="caution">
    <text evidence="1">The sequence shown here is derived from an EMBL/GenBank/DDBJ whole genome shotgun (WGS) entry which is preliminary data.</text>
</comment>
<sequence>MLRQVIQVHRIRDLLIYARDNKIYEIEEAKDIIKELIDDVKICRNILKDKVL</sequence>
<protein>
    <submittedName>
        <fullName evidence="1">Uncharacterized protein</fullName>
    </submittedName>
</protein>
<dbReference type="EMBL" id="CAJHIS010000075">
    <property type="protein sequence ID" value="CAD6495162.1"/>
    <property type="molecule type" value="Genomic_DNA"/>
</dbReference>
<evidence type="ECO:0000313" key="1">
    <source>
        <dbReference type="EMBL" id="CAD6495162.1"/>
    </source>
</evidence>
<reference evidence="1" key="1">
    <citation type="submission" date="2020-10" db="EMBL/GenBank/DDBJ databases">
        <authorList>
            <person name="Hahn C.J."/>
            <person name="Laso-Perez R."/>
            <person name="Vulcano F."/>
            <person name="Vaziourakis K.-M."/>
            <person name="Stokke R."/>
            <person name="Steen I.H."/>
            <person name="Teske A."/>
            <person name="Boetius A."/>
            <person name="Liebeke M."/>
            <person name="Amann R."/>
            <person name="Knittel K."/>
        </authorList>
    </citation>
    <scope>NUCLEOTIDE SEQUENCE</scope>
    <source>
        <strain evidence="1">Gfbio:e3339647-f889-4370-9287-4fb5cb688e4c:AG392D22_GoMArc1</strain>
    </source>
</reference>
<name>A0A811TF99_9EURY</name>
<gene>
    <name evidence="1" type="ORF">EMLJLAPB_01254</name>
</gene>
<dbReference type="AlphaFoldDB" id="A0A811TF99"/>
<accession>A0A811TF99</accession>